<accession>Q854Q8</accession>
<name>Q854Q8_BPMOM</name>
<dbReference type="RefSeq" id="NP_818307.1">
    <property type="nucleotide sequence ID" value="NC_004688.1"/>
</dbReference>
<dbReference type="KEGG" id="vg:1260045"/>
<organismHost>
    <name type="scientific">Mycolicibacterium smegmatis</name>
    <name type="common">Mycobacterium smegmatis</name>
    <dbReference type="NCBI Taxonomy" id="1772"/>
</organismHost>
<gene>
    <name evidence="1" type="primary">6</name>
    <name evidence="1" type="ORF">PBI_OMEGA_6</name>
</gene>
<reference evidence="1 2" key="1">
    <citation type="journal article" date="2003" name="Cell">
        <title>Origins of highly mosaic mycobacteriophage genomes.</title>
        <authorList>
            <person name="Pedulla M.L."/>
            <person name="Ford M.E."/>
            <person name="Houtz J.M."/>
            <person name="Karthikeyan T."/>
            <person name="Wadsworth C."/>
            <person name="Lewis J.A."/>
            <person name="Jacobs-Sera D."/>
            <person name="Falbo J."/>
            <person name="Gross J."/>
            <person name="Pannunzio N.R."/>
            <person name="Brucker W."/>
            <person name="Kumar V."/>
            <person name="Kandasamy J."/>
            <person name="Keenan L."/>
            <person name="Bardarov S."/>
            <person name="Kriakov J."/>
            <person name="Lawrence J.G."/>
            <person name="Jacobs W.R. Jr."/>
            <person name="Hendrix R.W."/>
            <person name="Hatfull G.F."/>
        </authorList>
    </citation>
    <scope>NUCLEOTIDE SEQUENCE</scope>
</reference>
<organism evidence="1 2">
    <name type="scientific">Mycobacterium phage Omega</name>
    <name type="common">Mycobacteriophage Omega</name>
    <dbReference type="NCBI Taxonomy" id="2907835"/>
    <lineage>
        <taxon>Viruses</taxon>
        <taxon>Duplodnaviria</taxon>
        <taxon>Heunggongvirae</taxon>
        <taxon>Uroviricota</taxon>
        <taxon>Caudoviricetes</taxon>
        <taxon>Omegavirus</taxon>
        <taxon>Omegavirus omega</taxon>
    </lineage>
</organism>
<dbReference type="Proteomes" id="UP000000963">
    <property type="component" value="Segment"/>
</dbReference>
<keyword evidence="2" id="KW-1185">Reference proteome</keyword>
<dbReference type="EMBL" id="AY129338">
    <property type="protein sequence ID" value="AAN12650.1"/>
    <property type="molecule type" value="Genomic_DNA"/>
</dbReference>
<evidence type="ECO:0000313" key="1">
    <source>
        <dbReference type="EMBL" id="AAN12650.1"/>
    </source>
</evidence>
<protein>
    <submittedName>
        <fullName evidence="1">Uncharacterized protein</fullName>
    </submittedName>
</protein>
<proteinExistence type="predicted"/>
<evidence type="ECO:0000313" key="2">
    <source>
        <dbReference type="Proteomes" id="UP000000963"/>
    </source>
</evidence>
<sequence>MIARFRRWLRGPLPPLEDVLLKACWERLTNDTITTYEWPDLHGSILGEVPTIFPGAELYFAPRLGVDYTAPWVVENPFEDTSRWTLMGDVMKRRLQPMSEFLKDVLEDADLTLTFRRYGEQEDH</sequence>